<proteinExistence type="predicted"/>
<feature type="compositionally biased region" description="Basic and acidic residues" evidence="1">
    <location>
        <begin position="544"/>
        <end position="560"/>
    </location>
</feature>
<dbReference type="SUPFAM" id="SSF49373">
    <property type="entry name" value="Invasin/intimin cell-adhesion fragments"/>
    <property type="match status" value="1"/>
</dbReference>
<feature type="region of interest" description="Disordered" evidence="1">
    <location>
        <begin position="507"/>
        <end position="568"/>
    </location>
</feature>
<reference evidence="4 5" key="1">
    <citation type="submission" date="2018-05" db="EMBL/GenBank/DDBJ databases">
        <title>Paenibacillus flagellatus sp. nov., isolated from selenium mineral soil.</title>
        <authorList>
            <person name="Dai X."/>
        </authorList>
    </citation>
    <scope>NUCLEOTIDE SEQUENCE [LARGE SCALE GENOMIC DNA]</scope>
    <source>
        <strain evidence="4 5">DXL2</strain>
    </source>
</reference>
<evidence type="ECO:0000313" key="4">
    <source>
        <dbReference type="EMBL" id="PYI52046.1"/>
    </source>
</evidence>
<dbReference type="Pfam" id="PF02368">
    <property type="entry name" value="Big_2"/>
    <property type="match status" value="1"/>
</dbReference>
<keyword evidence="2" id="KW-0732">Signal</keyword>
<dbReference type="InterPro" id="IPR008964">
    <property type="entry name" value="Invasin/intimin_cell_adhesion"/>
</dbReference>
<comment type="caution">
    <text evidence="4">The sequence shown here is derived from an EMBL/GenBank/DDBJ whole genome shotgun (WGS) entry which is preliminary data.</text>
</comment>
<dbReference type="Gene3D" id="2.60.40.1080">
    <property type="match status" value="1"/>
</dbReference>
<feature type="chain" id="PRO_5015939058" description="SLH domain-containing protein" evidence="2">
    <location>
        <begin position="40"/>
        <end position="750"/>
    </location>
</feature>
<dbReference type="Gene3D" id="2.60.40.10">
    <property type="entry name" value="Immunoglobulins"/>
    <property type="match status" value="1"/>
</dbReference>
<keyword evidence="5" id="KW-1185">Reference proteome</keyword>
<dbReference type="RefSeq" id="WP_110842117.1">
    <property type="nucleotide sequence ID" value="NZ_QJVJ01000010.1"/>
</dbReference>
<dbReference type="Proteomes" id="UP000247476">
    <property type="component" value="Unassembled WGS sequence"/>
</dbReference>
<dbReference type="InterPro" id="IPR003343">
    <property type="entry name" value="Big_2"/>
</dbReference>
<sequence length="750" mass="79019">MRTGPRLRPFRPLISAVLSMALVISVLTGLIAFPGPASAASTPVTKVFQYGLDGYTDMKSAHVKSDSADDNYGNLTFLGLRGHSLTDLVPFFYYNLSSIPQGSMITNASLELTNGIFGNGSPNASAPIAVYKVITDWDESQIKWNNSVAAAIYDPTPVSTQSINGYGIGTKFSLDLTNLVQQWIDGTSTNYGLMLQVGEWTGDWTRAIYSEEHTTAQNRPKLTVTYSYEPVTGVSVTPDSLSLVWGGSTGQLNANVHPTDASNKNIQWTSSNTAVATVDANGVVTPVAPGTAIITATTEDGNYSDTSTVTVSEPNANLSNLTLSQGTLAPGFDSATTSYTATVANSVYGLTVTPAVADATATVTVNGNVTASGMPSHSIPLNVGDNEVTVKVTALDGTEKTYKVTVTREAASSNADLSNLTLSQGTLTPTFLSGTTSYTATVTNSVYSLTVTATVYDPMATVTVNGTPVTSGTASQAIPLNVGSNKIEVTVTAEDGLTKKTYTVDVTRQDTASTSPENEGETDGNGSADTGNNSGSGGSTTPDHSADKPDTEKPETEKPSEQPGEAACTKLTWTDIQNHWAKSDIESASELCVVQGPSSDKFLPDDEVTRLQFALMVARAMKLQKSGEAAVLESFEDRNEIPGWAEAELAAAIRAGIIEGYEDETLRPNVKINRAEMVTMLIRGWKMSAAITATSFTDDADIPAWAKGFVAKAAQEGIIEGRSGNRFEPASTATRAEAVAVLVRILQDKP</sequence>
<dbReference type="PANTHER" id="PTHR43308">
    <property type="entry name" value="OUTER MEMBRANE PROTEIN ALPHA-RELATED"/>
    <property type="match status" value="1"/>
</dbReference>
<accession>A0A2V5KSM4</accession>
<feature type="signal peptide" evidence="2">
    <location>
        <begin position="1"/>
        <end position="39"/>
    </location>
</feature>
<dbReference type="PROSITE" id="PS51272">
    <property type="entry name" value="SLH"/>
    <property type="match status" value="3"/>
</dbReference>
<dbReference type="SMART" id="SM00635">
    <property type="entry name" value="BID_2"/>
    <property type="match status" value="1"/>
</dbReference>
<dbReference type="InterPro" id="IPR025883">
    <property type="entry name" value="Cadherin-like_domain"/>
</dbReference>
<dbReference type="PANTHER" id="PTHR43308:SF5">
    <property type="entry name" value="S-LAYER PROTEIN _ PEPTIDOGLYCAN ENDO-BETA-N-ACETYLGLUCOSAMINIDASE"/>
    <property type="match status" value="1"/>
</dbReference>
<dbReference type="InterPro" id="IPR051465">
    <property type="entry name" value="Cell_Envelope_Struct_Comp"/>
</dbReference>
<evidence type="ECO:0000259" key="3">
    <source>
        <dbReference type="PROSITE" id="PS51272"/>
    </source>
</evidence>
<evidence type="ECO:0000256" key="1">
    <source>
        <dbReference type="SAM" id="MobiDB-lite"/>
    </source>
</evidence>
<dbReference type="InterPro" id="IPR013783">
    <property type="entry name" value="Ig-like_fold"/>
</dbReference>
<gene>
    <name evidence="4" type="ORF">DLM86_21405</name>
</gene>
<name>A0A2V5KSM4_9BACL</name>
<feature type="compositionally biased region" description="Polar residues" evidence="1">
    <location>
        <begin position="507"/>
        <end position="517"/>
    </location>
</feature>
<dbReference type="Pfam" id="PF12733">
    <property type="entry name" value="Cadherin-like"/>
    <property type="match status" value="2"/>
</dbReference>
<dbReference type="EMBL" id="QJVJ01000010">
    <property type="protein sequence ID" value="PYI52046.1"/>
    <property type="molecule type" value="Genomic_DNA"/>
</dbReference>
<feature type="domain" description="SLH" evidence="3">
    <location>
        <begin position="568"/>
        <end position="631"/>
    </location>
</feature>
<dbReference type="Pfam" id="PF00395">
    <property type="entry name" value="SLH"/>
    <property type="match status" value="3"/>
</dbReference>
<dbReference type="Gene3D" id="2.60.120.970">
    <property type="match status" value="1"/>
</dbReference>
<feature type="compositionally biased region" description="Low complexity" evidence="1">
    <location>
        <begin position="524"/>
        <end position="533"/>
    </location>
</feature>
<evidence type="ECO:0000313" key="5">
    <source>
        <dbReference type="Proteomes" id="UP000247476"/>
    </source>
</evidence>
<organism evidence="4 5">
    <name type="scientific">Paenibacillus flagellatus</name>
    <dbReference type="NCBI Taxonomy" id="2211139"/>
    <lineage>
        <taxon>Bacteria</taxon>
        <taxon>Bacillati</taxon>
        <taxon>Bacillota</taxon>
        <taxon>Bacilli</taxon>
        <taxon>Bacillales</taxon>
        <taxon>Paenibacillaceae</taxon>
        <taxon>Paenibacillus</taxon>
    </lineage>
</organism>
<dbReference type="NCBIfam" id="NF033679">
    <property type="entry name" value="DNRLRE_dom"/>
    <property type="match status" value="1"/>
</dbReference>
<dbReference type="InterPro" id="IPR001119">
    <property type="entry name" value="SLH_dom"/>
</dbReference>
<evidence type="ECO:0000256" key="2">
    <source>
        <dbReference type="SAM" id="SignalP"/>
    </source>
</evidence>
<feature type="domain" description="SLH" evidence="3">
    <location>
        <begin position="693"/>
        <end position="750"/>
    </location>
</feature>
<feature type="domain" description="SLH" evidence="3">
    <location>
        <begin position="632"/>
        <end position="692"/>
    </location>
</feature>
<dbReference type="AlphaFoldDB" id="A0A2V5KSM4"/>
<protein>
    <recommendedName>
        <fullName evidence="3">SLH domain-containing protein</fullName>
    </recommendedName>
</protein>